<evidence type="ECO:0000313" key="2">
    <source>
        <dbReference type="EMBL" id="MEU3556697.1"/>
    </source>
</evidence>
<evidence type="ECO:0000313" key="3">
    <source>
        <dbReference type="Proteomes" id="UP001550850"/>
    </source>
</evidence>
<dbReference type="EMBL" id="JBEZUR010000038">
    <property type="protein sequence ID" value="MEU3556697.1"/>
    <property type="molecule type" value="Genomic_DNA"/>
</dbReference>
<name>A0ABV2YLU3_9ACTN</name>
<keyword evidence="3" id="KW-1185">Reference proteome</keyword>
<dbReference type="InterPro" id="IPR028994">
    <property type="entry name" value="Integrin_alpha_N"/>
</dbReference>
<gene>
    <name evidence="2" type="ORF">AB0E65_21145</name>
</gene>
<comment type="caution">
    <text evidence="2">The sequence shown here is derived from an EMBL/GenBank/DDBJ whole genome shotgun (WGS) entry which is preliminary data.</text>
</comment>
<evidence type="ECO:0000256" key="1">
    <source>
        <dbReference type="SAM" id="MobiDB-lite"/>
    </source>
</evidence>
<dbReference type="SUPFAM" id="SSF89372">
    <property type="entry name" value="Fucose-specific lectin"/>
    <property type="match status" value="1"/>
</dbReference>
<protein>
    <submittedName>
        <fullName evidence="2">DUF3892 domain-containing protein</fullName>
    </submittedName>
</protein>
<sequence>MSGLTFLSWVREGLAAAGGAPDAGAGDMDARNHVVLRPRLTGRAPVDVPARLLGPGDVTGVDAAQVLRTFPAPDASDAEPHLFPAVEFDRPDLPWMFTPAGAGEQDRLRPWLVLVVVEADRAALLPAAATLPVLRCEVDRLPDLAQSWAWAHAQVTTEDGDGPEEVDRLLAEEPERTLSRLVCPRRLLPHTRYLAAVVPAFEAGRLAGLGLPVPEGPLTPAWPATDASAAGEPAEIDLPVYHHWSFGTGQDGDFESLVRALTPRALPGDVGTRPMDVGAAGHGLPALPGKHPGRVLDLEGALRGAGTDARPWDKDTAAAFRTAYTDVLDTGPDGAELTPPVYGSAQAGRKELPSPQAGPTWLRELNLDPRHRAAAALGAEVVRRHQEDLVAAAWDQAAELRRANETLRLGQLARTVSDRLHRRLPGAEPLGTPAADDAADARLLQMTAAARAAVRFGSGTAAGELARNQEAAAALDPALRRLLRPGGPVARRAAAAGSRPAGADTAVTGLAAALARRTERAVPELATPPGLSGVDDLPGEEDFDSLTEDRLTTRWWEENPTTPREGVDPVTPVIRWVGAGLSNRVFVVTTDGRLMSRVTQGGSPGWVDHGPPPGTTASSAPVACQDLHIFVTGADGTLRQLFWDGDRWVWLDHGRRGTAPLNGGDGALAAVVRRNPPSGPSNNQYLNQTVYCTDTDGFLHALKGKGSSWTWEAARKPGERNIRGVRVVGPWALNLLDTDGRLSRWADEGSGWAATPVSGFPLPPVFDVWRGVPDGTGAERNMGAGVDGVLQICSKHPLFGLLVWQPVQGAPSVAGLPGRTKDNRTLVCTTDARILAVAFSHTLDSVTVGGGRLPGVPDQGLIATVSGNVVHAVAGGELWHADLGGDNTWRNLGRPVFGGKGAMEAAPPQDIRWRPQLGFFSNLLVGHVDAPAGANTPYLRVGKATDFDATVRGGWSLKTGLGGWMTHEVTQGFGVAAADMNKPKNGRPDVVLFWIEETRNGSTDGNFGRYAIGRDLDANGDPTRWVGPVAMPSPMSTPTGSGGALTEYVHVGGGSCALADLDGDGNQELIVVYLGGFTGNRRLFLRIGWNIDPDTGLARGGWEDSVEIPWPGRPSDTAPRVRAVDVAVADLDHDLRPELIVMLMEENGSQVTGSYRVGWKINARGRVTGGWSNPRAIPGSWPAIAGAGIAVADFSGSEKPDLAVLVVEDGPTENSATYRVGWDVEGAAGPRAWSDAMPAHQGAWYGWLNEGAGLAVVDLPGSTAQRRSTITSNFRTAAKAHQRALLAAQARAVRGDEPAVPLSGVADAVRAATDPERAVTGRVAARIDGADLLGGALPDPLGPLLAPPSFDRPMAELLTELGADHLLPGAENVPPETVTLLRANGPFIEAFLAGANHELGRELLWREFPTDRTATSFRHFWDARGLYEPGQEPPDVPPMRSWQRFARLGETLRRPPGGDDAVVLLIRGELVRRFPSLGVHARRALAPLTPGGPRRLAQDRTDPVFWGAVGEDVLFLGFPFTAADALGEHDDGEGFFFVFEEHPGAPSFGLDVPSADAAWGVPPAAWQDAGWAALAGSREQLDTLRHVDTTALDATPRPVRPGEPTPPQVWGRNAAAMARITLQRPVRVAYHASALLPAHGPGLRVTHVRKRIPGSDQVFVREIAGRYPDGGWWTLSAVEALDALDARQSFYVETGPGHRVALTSVSDGSGGRYLRTASDEDTADNLLSLPPIPEEAYRPRPARPSR</sequence>
<dbReference type="Proteomes" id="UP001550850">
    <property type="component" value="Unassembled WGS sequence"/>
</dbReference>
<organism evidence="2 3">
    <name type="scientific">Streptomyces fragilis</name>
    <dbReference type="NCBI Taxonomy" id="67301"/>
    <lineage>
        <taxon>Bacteria</taxon>
        <taxon>Bacillati</taxon>
        <taxon>Actinomycetota</taxon>
        <taxon>Actinomycetes</taxon>
        <taxon>Kitasatosporales</taxon>
        <taxon>Streptomycetaceae</taxon>
        <taxon>Streptomyces</taxon>
    </lineage>
</organism>
<reference evidence="2 3" key="1">
    <citation type="submission" date="2024-06" db="EMBL/GenBank/DDBJ databases">
        <title>The Natural Products Discovery Center: Release of the First 8490 Sequenced Strains for Exploring Actinobacteria Biosynthetic Diversity.</title>
        <authorList>
            <person name="Kalkreuter E."/>
            <person name="Kautsar S.A."/>
            <person name="Yang D."/>
            <person name="Bader C.D."/>
            <person name="Teijaro C.N."/>
            <person name="Fluegel L."/>
            <person name="Davis C.M."/>
            <person name="Simpson J.R."/>
            <person name="Lauterbach L."/>
            <person name="Steele A.D."/>
            <person name="Gui C."/>
            <person name="Meng S."/>
            <person name="Li G."/>
            <person name="Viehrig K."/>
            <person name="Ye F."/>
            <person name="Su P."/>
            <person name="Kiefer A.F."/>
            <person name="Nichols A."/>
            <person name="Cepeda A.J."/>
            <person name="Yan W."/>
            <person name="Fan B."/>
            <person name="Jiang Y."/>
            <person name="Adhikari A."/>
            <person name="Zheng C.-J."/>
            <person name="Schuster L."/>
            <person name="Cowan T.M."/>
            <person name="Smanski M.J."/>
            <person name="Chevrette M.G."/>
            <person name="De Carvalho L.P.S."/>
            <person name="Shen B."/>
        </authorList>
    </citation>
    <scope>NUCLEOTIDE SEQUENCE [LARGE SCALE GENOMIC DNA]</scope>
    <source>
        <strain evidence="2 3">NPDC038104</strain>
    </source>
</reference>
<dbReference type="RefSeq" id="WP_108952863.1">
    <property type="nucleotide sequence ID" value="NZ_BEVZ01000002.1"/>
</dbReference>
<dbReference type="SUPFAM" id="SSF69318">
    <property type="entry name" value="Integrin alpha N-terminal domain"/>
    <property type="match status" value="1"/>
</dbReference>
<dbReference type="Gene3D" id="2.120.10.70">
    <property type="entry name" value="Fucose-specific lectin"/>
    <property type="match status" value="1"/>
</dbReference>
<feature type="region of interest" description="Disordered" evidence="1">
    <location>
        <begin position="1723"/>
        <end position="1746"/>
    </location>
</feature>
<proteinExistence type="predicted"/>
<accession>A0ABV2YLU3</accession>